<reference evidence="1" key="1">
    <citation type="submission" date="2023-05" db="EMBL/GenBank/DDBJ databases">
        <title>Nepenthes gracilis genome sequencing.</title>
        <authorList>
            <person name="Fukushima K."/>
        </authorList>
    </citation>
    <scope>NUCLEOTIDE SEQUENCE</scope>
    <source>
        <strain evidence="1">SING2019-196</strain>
    </source>
</reference>
<accession>A0AAD3TH00</accession>
<sequence>MELSVKRSVKLLKLLDGNCQWRLGPPWLGGGRSANPIVDFSAMKPFSASPAAAMLWQSVSLARCFPSRVERDLAEMLLQGRRTRIKRRMINDVACQWRLGPPWLGGGRSANPIVDFSAMKPCSASLAAAMLWQSVSLARCFPSWVERDLAEMLLQGRRTRIKRHMINNLGVYTITFG</sequence>
<dbReference type="EMBL" id="BSYO01000035">
    <property type="protein sequence ID" value="GMH28823.1"/>
    <property type="molecule type" value="Genomic_DNA"/>
</dbReference>
<proteinExistence type="predicted"/>
<protein>
    <submittedName>
        <fullName evidence="1">Uncharacterized protein</fullName>
    </submittedName>
</protein>
<comment type="caution">
    <text evidence="1">The sequence shown here is derived from an EMBL/GenBank/DDBJ whole genome shotgun (WGS) entry which is preliminary data.</text>
</comment>
<dbReference type="AlphaFoldDB" id="A0AAD3TH00"/>
<evidence type="ECO:0000313" key="2">
    <source>
        <dbReference type="Proteomes" id="UP001279734"/>
    </source>
</evidence>
<gene>
    <name evidence="1" type="ORF">Nepgr_030666</name>
</gene>
<organism evidence="1 2">
    <name type="scientific">Nepenthes gracilis</name>
    <name type="common">Slender pitcher plant</name>
    <dbReference type="NCBI Taxonomy" id="150966"/>
    <lineage>
        <taxon>Eukaryota</taxon>
        <taxon>Viridiplantae</taxon>
        <taxon>Streptophyta</taxon>
        <taxon>Embryophyta</taxon>
        <taxon>Tracheophyta</taxon>
        <taxon>Spermatophyta</taxon>
        <taxon>Magnoliopsida</taxon>
        <taxon>eudicotyledons</taxon>
        <taxon>Gunneridae</taxon>
        <taxon>Pentapetalae</taxon>
        <taxon>Caryophyllales</taxon>
        <taxon>Nepenthaceae</taxon>
        <taxon>Nepenthes</taxon>
    </lineage>
</organism>
<dbReference type="Proteomes" id="UP001279734">
    <property type="component" value="Unassembled WGS sequence"/>
</dbReference>
<keyword evidence="2" id="KW-1185">Reference proteome</keyword>
<evidence type="ECO:0000313" key="1">
    <source>
        <dbReference type="EMBL" id="GMH28823.1"/>
    </source>
</evidence>
<name>A0AAD3TH00_NEPGR</name>